<dbReference type="PANTHER" id="PTHR12475">
    <property type="match status" value="1"/>
</dbReference>
<dbReference type="Proteomes" id="UP000681967">
    <property type="component" value="Unassembled WGS sequence"/>
</dbReference>
<evidence type="ECO:0000313" key="3">
    <source>
        <dbReference type="EMBL" id="CAF1568067.1"/>
    </source>
</evidence>
<dbReference type="PANTHER" id="PTHR12475:SF4">
    <property type="entry name" value="PROTEIN THEM6"/>
    <property type="match status" value="1"/>
</dbReference>
<proteinExistence type="inferred from homology"/>
<gene>
    <name evidence="4" type="ORF">BYL167_LOCUS8134</name>
    <name evidence="3" type="ORF">CJN711_LOCUS31688</name>
</gene>
<sequence length="189" mass="22229">MFDIGYVIRVLALAWRYKGNKTYKNLFSEFVIHGQCWLNDLDINWHMNNSRYLRECDFGRISFLIETGLWNSIVKRRKILDKNSNMVISALQVQYRQSIELGDRFEIRTRMNGWDDKAFYFEQAIILDKNQETAFSLLVRAALIPRSLTPQMLIDDLQMGSVQSPKLSPSVEILKENHRITYSTIKSKI</sequence>
<comment type="caution">
    <text evidence="3">The sequence shown here is derived from an EMBL/GenBank/DDBJ whole genome shotgun (WGS) entry which is preliminary data.</text>
</comment>
<evidence type="ECO:0000313" key="5">
    <source>
        <dbReference type="Proteomes" id="UP000663855"/>
    </source>
</evidence>
<dbReference type="EMBL" id="CAJOBH010002196">
    <property type="protein sequence ID" value="CAF3894393.1"/>
    <property type="molecule type" value="Genomic_DNA"/>
</dbReference>
<dbReference type="InterPro" id="IPR029069">
    <property type="entry name" value="HotDog_dom_sf"/>
</dbReference>
<accession>A0A815YCJ1</accession>
<evidence type="ECO:0000256" key="2">
    <source>
        <dbReference type="ARBA" id="ARBA00041112"/>
    </source>
</evidence>
<dbReference type="Proteomes" id="UP000663855">
    <property type="component" value="Unassembled WGS sequence"/>
</dbReference>
<evidence type="ECO:0000256" key="1">
    <source>
        <dbReference type="ARBA" id="ARBA00038228"/>
    </source>
</evidence>
<reference evidence="3" key="1">
    <citation type="submission" date="2021-02" db="EMBL/GenBank/DDBJ databases">
        <authorList>
            <person name="Nowell W R."/>
        </authorList>
    </citation>
    <scope>NUCLEOTIDE SEQUENCE</scope>
</reference>
<dbReference type="EMBL" id="CAJNOV010015158">
    <property type="protein sequence ID" value="CAF1568067.1"/>
    <property type="molecule type" value="Genomic_DNA"/>
</dbReference>
<organism evidence="3 5">
    <name type="scientific">Rotaria magnacalcarata</name>
    <dbReference type="NCBI Taxonomy" id="392030"/>
    <lineage>
        <taxon>Eukaryota</taxon>
        <taxon>Metazoa</taxon>
        <taxon>Spiralia</taxon>
        <taxon>Gnathifera</taxon>
        <taxon>Rotifera</taxon>
        <taxon>Eurotatoria</taxon>
        <taxon>Bdelloidea</taxon>
        <taxon>Philodinida</taxon>
        <taxon>Philodinidae</taxon>
        <taxon>Rotaria</taxon>
    </lineage>
</organism>
<dbReference type="Pfam" id="PF13279">
    <property type="entry name" value="4HBT_2"/>
    <property type="match status" value="1"/>
</dbReference>
<protein>
    <recommendedName>
        <fullName evidence="2">Protein THEM6</fullName>
    </recommendedName>
</protein>
<dbReference type="AlphaFoldDB" id="A0A815YCJ1"/>
<evidence type="ECO:0000313" key="4">
    <source>
        <dbReference type="EMBL" id="CAF3894393.1"/>
    </source>
</evidence>
<dbReference type="InterPro" id="IPR051490">
    <property type="entry name" value="THEM6_lcsJ_thioesterase"/>
</dbReference>
<comment type="similarity">
    <text evidence="1">Belongs to the THEM6 family.</text>
</comment>
<dbReference type="Gene3D" id="3.10.129.10">
    <property type="entry name" value="Hotdog Thioesterase"/>
    <property type="match status" value="1"/>
</dbReference>
<dbReference type="CDD" id="cd00586">
    <property type="entry name" value="4HBT"/>
    <property type="match status" value="1"/>
</dbReference>
<name>A0A815YCJ1_9BILA</name>
<dbReference type="SUPFAM" id="SSF54637">
    <property type="entry name" value="Thioesterase/thiol ester dehydrase-isomerase"/>
    <property type="match status" value="1"/>
</dbReference>